<dbReference type="Gene3D" id="1.10.443.10">
    <property type="entry name" value="Intergrase catalytic core"/>
    <property type="match status" value="1"/>
</dbReference>
<gene>
    <name evidence="3" type="ORF">GCM10007392_45680</name>
</gene>
<dbReference type="AlphaFoldDB" id="A0A918KRL7"/>
<evidence type="ECO:0000313" key="4">
    <source>
        <dbReference type="Proteomes" id="UP000626148"/>
    </source>
</evidence>
<evidence type="ECO:0000313" key="3">
    <source>
        <dbReference type="EMBL" id="GGX73096.1"/>
    </source>
</evidence>
<dbReference type="GO" id="GO:0015074">
    <property type="term" value="P:DNA integration"/>
    <property type="evidence" value="ECO:0007669"/>
    <property type="project" value="InterPro"/>
</dbReference>
<name>A0A918KRL7_9GAMM</name>
<dbReference type="Proteomes" id="UP000626148">
    <property type="component" value="Unassembled WGS sequence"/>
</dbReference>
<feature type="domain" description="Tyr recombinase" evidence="2">
    <location>
        <begin position="1"/>
        <end position="60"/>
    </location>
</feature>
<sequence length="60" mass="6852">MYGSGLRIMEAVRLRVKDLDFANEGLWIQEAKGGKSRRTLLPTRLIPILQEQVEFVASLH</sequence>
<accession>A0A918KRL7</accession>
<dbReference type="GO" id="GO:0006310">
    <property type="term" value="P:DNA recombination"/>
    <property type="evidence" value="ECO:0007669"/>
    <property type="project" value="UniProtKB-KW"/>
</dbReference>
<dbReference type="RefSeq" id="WP_373300966.1">
    <property type="nucleotide sequence ID" value="NZ_BMXR01000016.1"/>
</dbReference>
<dbReference type="GO" id="GO:0003677">
    <property type="term" value="F:DNA binding"/>
    <property type="evidence" value="ECO:0007669"/>
    <property type="project" value="InterPro"/>
</dbReference>
<reference evidence="3" key="2">
    <citation type="submission" date="2020-09" db="EMBL/GenBank/DDBJ databases">
        <authorList>
            <person name="Sun Q."/>
            <person name="Kim S."/>
        </authorList>
    </citation>
    <scope>NUCLEOTIDE SEQUENCE</scope>
    <source>
        <strain evidence="3">KCTC 22169</strain>
    </source>
</reference>
<dbReference type="InterPro" id="IPR013762">
    <property type="entry name" value="Integrase-like_cat_sf"/>
</dbReference>
<evidence type="ECO:0000259" key="2">
    <source>
        <dbReference type="PROSITE" id="PS51898"/>
    </source>
</evidence>
<keyword evidence="4" id="KW-1185">Reference proteome</keyword>
<keyword evidence="1" id="KW-0233">DNA recombination</keyword>
<reference evidence="3" key="1">
    <citation type="journal article" date="2014" name="Int. J. Syst. Evol. Microbiol.">
        <title>Complete genome sequence of Corynebacterium casei LMG S-19264T (=DSM 44701T), isolated from a smear-ripened cheese.</title>
        <authorList>
            <consortium name="US DOE Joint Genome Institute (JGI-PGF)"/>
            <person name="Walter F."/>
            <person name="Albersmeier A."/>
            <person name="Kalinowski J."/>
            <person name="Ruckert C."/>
        </authorList>
    </citation>
    <scope>NUCLEOTIDE SEQUENCE</scope>
    <source>
        <strain evidence="3">KCTC 22169</strain>
    </source>
</reference>
<dbReference type="Pfam" id="PF00589">
    <property type="entry name" value="Phage_integrase"/>
    <property type="match status" value="1"/>
</dbReference>
<dbReference type="SUPFAM" id="SSF56349">
    <property type="entry name" value="DNA breaking-rejoining enzymes"/>
    <property type="match status" value="1"/>
</dbReference>
<dbReference type="InterPro" id="IPR011010">
    <property type="entry name" value="DNA_brk_join_enz"/>
</dbReference>
<organism evidence="3 4">
    <name type="scientific">Saccharospirillum salsuginis</name>
    <dbReference type="NCBI Taxonomy" id="418750"/>
    <lineage>
        <taxon>Bacteria</taxon>
        <taxon>Pseudomonadati</taxon>
        <taxon>Pseudomonadota</taxon>
        <taxon>Gammaproteobacteria</taxon>
        <taxon>Oceanospirillales</taxon>
        <taxon>Saccharospirillaceae</taxon>
        <taxon>Saccharospirillum</taxon>
    </lineage>
</organism>
<evidence type="ECO:0000256" key="1">
    <source>
        <dbReference type="ARBA" id="ARBA00023172"/>
    </source>
</evidence>
<dbReference type="PROSITE" id="PS51898">
    <property type="entry name" value="TYR_RECOMBINASE"/>
    <property type="match status" value="1"/>
</dbReference>
<comment type="caution">
    <text evidence="3">The sequence shown here is derived from an EMBL/GenBank/DDBJ whole genome shotgun (WGS) entry which is preliminary data.</text>
</comment>
<dbReference type="InterPro" id="IPR002104">
    <property type="entry name" value="Integrase_catalytic"/>
</dbReference>
<proteinExistence type="predicted"/>
<dbReference type="EMBL" id="BMXR01000016">
    <property type="protein sequence ID" value="GGX73096.1"/>
    <property type="molecule type" value="Genomic_DNA"/>
</dbReference>
<protein>
    <recommendedName>
        <fullName evidence="2">Tyr recombinase domain-containing protein</fullName>
    </recommendedName>
</protein>